<gene>
    <name evidence="3" type="ORF">MLI01_07690</name>
</gene>
<keyword evidence="1" id="KW-0732">Signal</keyword>
<name>A0A4Y4B6M4_MICMQ</name>
<accession>A0A4Y4B6M4</accession>
<organism evidence="3 4">
    <name type="scientific">Microbacterium maritypicum</name>
    <name type="common">Microbacterium liquefaciens</name>
    <dbReference type="NCBI Taxonomy" id="33918"/>
    <lineage>
        <taxon>Bacteria</taxon>
        <taxon>Bacillati</taxon>
        <taxon>Actinomycetota</taxon>
        <taxon>Actinomycetes</taxon>
        <taxon>Micrococcales</taxon>
        <taxon>Microbacteriaceae</taxon>
        <taxon>Microbacterium</taxon>
    </lineage>
</organism>
<dbReference type="PANTHER" id="PTHR21666">
    <property type="entry name" value="PEPTIDASE-RELATED"/>
    <property type="match status" value="1"/>
</dbReference>
<evidence type="ECO:0000313" key="3">
    <source>
        <dbReference type="EMBL" id="GEC74624.1"/>
    </source>
</evidence>
<reference evidence="3 4" key="1">
    <citation type="submission" date="2019-06" db="EMBL/GenBank/DDBJ databases">
        <title>Whole genome shotgun sequence of Microbacterium liquefaciens NBRC 15037.</title>
        <authorList>
            <person name="Hosoyama A."/>
            <person name="Uohara A."/>
            <person name="Ohji S."/>
            <person name="Ichikawa N."/>
        </authorList>
    </citation>
    <scope>NUCLEOTIDE SEQUENCE [LARGE SCALE GENOMIC DNA]</scope>
    <source>
        <strain evidence="3 4">NBRC 15037</strain>
    </source>
</reference>
<evidence type="ECO:0000259" key="2">
    <source>
        <dbReference type="Pfam" id="PF01551"/>
    </source>
</evidence>
<sequence length="184" mass="19035">MSDETPAMRASSRTVSTLVMAFVIAASSPSAVTGATEAPTPDDTAGAHWSWPLAGPRLVLEPYRAPAHEYGAGHRGVDLGASVGAVVSAPADGTVAFRGTVVDRPILTIEHANGLVTTFEPLRSPLVPGDVVVSGEEIGFVDVGGHTSPGALHLGVRRNGDYVNPMLFFGEVPRAVLLPCCLAR</sequence>
<feature type="domain" description="M23ase beta-sheet core" evidence="2">
    <location>
        <begin position="73"/>
        <end position="165"/>
    </location>
</feature>
<dbReference type="InterPro" id="IPR016047">
    <property type="entry name" value="M23ase_b-sheet_dom"/>
</dbReference>
<evidence type="ECO:0000313" key="4">
    <source>
        <dbReference type="Proteomes" id="UP000317410"/>
    </source>
</evidence>
<dbReference type="Gene3D" id="2.70.70.10">
    <property type="entry name" value="Glucose Permease (Domain IIA)"/>
    <property type="match status" value="1"/>
</dbReference>
<dbReference type="CDD" id="cd12797">
    <property type="entry name" value="M23_peptidase"/>
    <property type="match status" value="1"/>
</dbReference>
<evidence type="ECO:0000256" key="1">
    <source>
        <dbReference type="SAM" id="SignalP"/>
    </source>
</evidence>
<feature type="chain" id="PRO_5039728048" description="M23ase beta-sheet core domain-containing protein" evidence="1">
    <location>
        <begin position="32"/>
        <end position="184"/>
    </location>
</feature>
<dbReference type="InterPro" id="IPR050570">
    <property type="entry name" value="Cell_wall_metabolism_enzyme"/>
</dbReference>
<dbReference type="Pfam" id="PF01551">
    <property type="entry name" value="Peptidase_M23"/>
    <property type="match status" value="1"/>
</dbReference>
<dbReference type="SUPFAM" id="SSF51261">
    <property type="entry name" value="Duplicated hybrid motif"/>
    <property type="match status" value="1"/>
</dbReference>
<protein>
    <recommendedName>
        <fullName evidence="2">M23ase beta-sheet core domain-containing protein</fullName>
    </recommendedName>
</protein>
<dbReference type="InterPro" id="IPR011055">
    <property type="entry name" value="Dup_hybrid_motif"/>
</dbReference>
<dbReference type="GO" id="GO:0004222">
    <property type="term" value="F:metalloendopeptidase activity"/>
    <property type="evidence" value="ECO:0007669"/>
    <property type="project" value="TreeGrafter"/>
</dbReference>
<comment type="caution">
    <text evidence="3">The sequence shown here is derived from an EMBL/GenBank/DDBJ whole genome shotgun (WGS) entry which is preliminary data.</text>
</comment>
<dbReference type="EMBL" id="BJNQ01000003">
    <property type="protein sequence ID" value="GEC74624.1"/>
    <property type="molecule type" value="Genomic_DNA"/>
</dbReference>
<proteinExistence type="predicted"/>
<dbReference type="Proteomes" id="UP000317410">
    <property type="component" value="Unassembled WGS sequence"/>
</dbReference>
<dbReference type="AlphaFoldDB" id="A0A4Y4B6M4"/>
<dbReference type="PANTHER" id="PTHR21666:SF270">
    <property type="entry name" value="MUREIN HYDROLASE ACTIVATOR ENVC"/>
    <property type="match status" value="1"/>
</dbReference>
<feature type="signal peptide" evidence="1">
    <location>
        <begin position="1"/>
        <end position="31"/>
    </location>
</feature>